<name>A0ABT5MVN2_9BURK</name>
<sequence length="316" mass="33850">MTHPGRLGWLSVFLLLAVAAVWVNASSRRIFILHEGRAEQPTSRAFFAGSERVLGRLSHLKARHQYLGADADACRQAWTQLQAFQPDAVIVEGAQAQECLSDRLRGPAYAQVRLVQASATGAAAHGRAAFIASWATLLGELSSGQGPVMLLHGGDPAGLAERDLLTLAVAQAGLDVQWVDVSTASSAGRPLVWPEALQGPISNVVVLGQSVGWGAPQGTEQALRALVGVLRQASPHPILATRLDRVFWGVDMALDESPEQRGEQMALNAWRGDRTDPLPPLEMAVALRAEFAERRASSLPSIYRASARLAGFWAPP</sequence>
<accession>A0ABT5MVN2</accession>
<gene>
    <name evidence="1" type="ORF">PSQ40_05205</name>
</gene>
<proteinExistence type="predicted"/>
<dbReference type="Proteomes" id="UP001528673">
    <property type="component" value="Unassembled WGS sequence"/>
</dbReference>
<organism evidence="1 2">
    <name type="scientific">Curvibacter cyanobacteriorum</name>
    <dbReference type="NCBI Taxonomy" id="3026422"/>
    <lineage>
        <taxon>Bacteria</taxon>
        <taxon>Pseudomonadati</taxon>
        <taxon>Pseudomonadota</taxon>
        <taxon>Betaproteobacteria</taxon>
        <taxon>Burkholderiales</taxon>
        <taxon>Comamonadaceae</taxon>
        <taxon>Curvibacter</taxon>
    </lineage>
</organism>
<evidence type="ECO:0008006" key="3">
    <source>
        <dbReference type="Google" id="ProtNLM"/>
    </source>
</evidence>
<evidence type="ECO:0000313" key="2">
    <source>
        <dbReference type="Proteomes" id="UP001528673"/>
    </source>
</evidence>
<protein>
    <recommendedName>
        <fullName evidence="3">ABC transporter substrate-binding protein</fullName>
    </recommendedName>
</protein>
<reference evidence="1 2" key="1">
    <citation type="submission" date="2023-02" db="EMBL/GenBank/DDBJ databases">
        <title>Bacterial whole genomic sequence of Curvibacter sp. HBC61.</title>
        <authorList>
            <person name="Le V."/>
            <person name="Ko S.-R."/>
            <person name="Ahn C.-Y."/>
            <person name="Oh H.-M."/>
        </authorList>
    </citation>
    <scope>NUCLEOTIDE SEQUENCE [LARGE SCALE GENOMIC DNA]</scope>
    <source>
        <strain evidence="1 2">HBC61</strain>
    </source>
</reference>
<dbReference type="RefSeq" id="WP_273949302.1">
    <property type="nucleotide sequence ID" value="NZ_JAQSIP010000002.1"/>
</dbReference>
<comment type="caution">
    <text evidence="1">The sequence shown here is derived from an EMBL/GenBank/DDBJ whole genome shotgun (WGS) entry which is preliminary data.</text>
</comment>
<keyword evidence="2" id="KW-1185">Reference proteome</keyword>
<evidence type="ECO:0000313" key="1">
    <source>
        <dbReference type="EMBL" id="MDD0837965.1"/>
    </source>
</evidence>
<dbReference type="EMBL" id="JAQSIP010000002">
    <property type="protein sequence ID" value="MDD0837965.1"/>
    <property type="molecule type" value="Genomic_DNA"/>
</dbReference>